<keyword evidence="4 9" id="KW-0418">Kinase</keyword>
<accession>A0A0S4JUY0</accession>
<keyword evidence="2" id="KW-0808">Transferase</keyword>
<dbReference type="GO" id="GO:0004674">
    <property type="term" value="F:protein serine/threonine kinase activity"/>
    <property type="evidence" value="ECO:0007669"/>
    <property type="project" value="UniProtKB-KW"/>
</dbReference>
<evidence type="ECO:0000313" key="10">
    <source>
        <dbReference type="Proteomes" id="UP000051952"/>
    </source>
</evidence>
<dbReference type="Gene3D" id="1.10.510.10">
    <property type="entry name" value="Transferase(Phosphotransferase) domain 1"/>
    <property type="match status" value="1"/>
</dbReference>
<evidence type="ECO:0000256" key="3">
    <source>
        <dbReference type="ARBA" id="ARBA00022741"/>
    </source>
</evidence>
<feature type="compositionally biased region" description="Polar residues" evidence="7">
    <location>
        <begin position="388"/>
        <end position="405"/>
    </location>
</feature>
<protein>
    <submittedName>
        <fullName evidence="9">Protein kinase, putative</fullName>
    </submittedName>
</protein>
<feature type="binding site" evidence="6">
    <location>
        <position position="107"/>
    </location>
    <ligand>
        <name>ATP</name>
        <dbReference type="ChEBI" id="CHEBI:30616"/>
    </ligand>
</feature>
<dbReference type="Gene3D" id="3.30.200.20">
    <property type="entry name" value="Phosphorylase Kinase, domain 1"/>
    <property type="match status" value="1"/>
</dbReference>
<dbReference type="OrthoDB" id="266976at2759"/>
<proteinExistence type="predicted"/>
<reference evidence="10" key="1">
    <citation type="submission" date="2015-09" db="EMBL/GenBank/DDBJ databases">
        <authorList>
            <consortium name="Pathogen Informatics"/>
        </authorList>
    </citation>
    <scope>NUCLEOTIDE SEQUENCE [LARGE SCALE GENOMIC DNA]</scope>
    <source>
        <strain evidence="10">Lake Konstanz</strain>
    </source>
</reference>
<dbReference type="SUPFAM" id="SSF56112">
    <property type="entry name" value="Protein kinase-like (PK-like)"/>
    <property type="match status" value="1"/>
</dbReference>
<dbReference type="PANTHER" id="PTHR45646">
    <property type="entry name" value="SERINE/THREONINE-PROTEIN KINASE DOA-RELATED"/>
    <property type="match status" value="1"/>
</dbReference>
<keyword evidence="3 6" id="KW-0547">Nucleotide-binding</keyword>
<evidence type="ECO:0000256" key="6">
    <source>
        <dbReference type="PROSITE-ProRule" id="PRU10141"/>
    </source>
</evidence>
<evidence type="ECO:0000256" key="1">
    <source>
        <dbReference type="ARBA" id="ARBA00022527"/>
    </source>
</evidence>
<dbReference type="PROSITE" id="PS50011">
    <property type="entry name" value="PROTEIN_KINASE_DOM"/>
    <property type="match status" value="1"/>
</dbReference>
<dbReference type="VEuPathDB" id="TriTrypDB:BSAL_36980"/>
<feature type="region of interest" description="Disordered" evidence="7">
    <location>
        <begin position="418"/>
        <end position="439"/>
    </location>
</feature>
<dbReference type="InterPro" id="IPR051175">
    <property type="entry name" value="CLK_kinases"/>
</dbReference>
<name>A0A0S4JUY0_BODSA</name>
<feature type="compositionally biased region" description="Low complexity" evidence="7">
    <location>
        <begin position="424"/>
        <end position="438"/>
    </location>
</feature>
<feature type="region of interest" description="Disordered" evidence="7">
    <location>
        <begin position="384"/>
        <end position="405"/>
    </location>
</feature>
<evidence type="ECO:0000256" key="7">
    <source>
        <dbReference type="SAM" id="MobiDB-lite"/>
    </source>
</evidence>
<keyword evidence="1" id="KW-0723">Serine/threonine-protein kinase</keyword>
<evidence type="ECO:0000256" key="2">
    <source>
        <dbReference type="ARBA" id="ARBA00022679"/>
    </source>
</evidence>
<dbReference type="Proteomes" id="UP000051952">
    <property type="component" value="Unassembled WGS sequence"/>
</dbReference>
<dbReference type="PROSITE" id="PS00108">
    <property type="entry name" value="PROTEIN_KINASE_ST"/>
    <property type="match status" value="1"/>
</dbReference>
<keyword evidence="10" id="KW-1185">Reference proteome</keyword>
<keyword evidence="5 6" id="KW-0067">ATP-binding</keyword>
<dbReference type="GO" id="GO:0005634">
    <property type="term" value="C:nucleus"/>
    <property type="evidence" value="ECO:0007669"/>
    <property type="project" value="TreeGrafter"/>
</dbReference>
<dbReference type="PROSITE" id="PS00107">
    <property type="entry name" value="PROTEIN_KINASE_ATP"/>
    <property type="match status" value="1"/>
</dbReference>
<feature type="region of interest" description="Disordered" evidence="7">
    <location>
        <begin position="491"/>
        <end position="523"/>
    </location>
</feature>
<dbReference type="GO" id="GO:0005524">
    <property type="term" value="F:ATP binding"/>
    <property type="evidence" value="ECO:0007669"/>
    <property type="project" value="UniProtKB-UniRule"/>
</dbReference>
<dbReference type="EMBL" id="CYKH01002037">
    <property type="protein sequence ID" value="CUG92377.1"/>
    <property type="molecule type" value="Genomic_DNA"/>
</dbReference>
<dbReference type="InterPro" id="IPR011009">
    <property type="entry name" value="Kinase-like_dom_sf"/>
</dbReference>
<dbReference type="SMART" id="SM00220">
    <property type="entry name" value="S_TKc"/>
    <property type="match status" value="1"/>
</dbReference>
<feature type="compositionally biased region" description="Polar residues" evidence="7">
    <location>
        <begin position="506"/>
        <end position="521"/>
    </location>
</feature>
<evidence type="ECO:0000259" key="8">
    <source>
        <dbReference type="PROSITE" id="PS50011"/>
    </source>
</evidence>
<dbReference type="Pfam" id="PF00069">
    <property type="entry name" value="Pkinase"/>
    <property type="match status" value="1"/>
</dbReference>
<dbReference type="InterPro" id="IPR017441">
    <property type="entry name" value="Protein_kinase_ATP_BS"/>
</dbReference>
<dbReference type="AlphaFoldDB" id="A0A0S4JUY0"/>
<evidence type="ECO:0000313" key="9">
    <source>
        <dbReference type="EMBL" id="CUG92377.1"/>
    </source>
</evidence>
<feature type="domain" description="Protein kinase" evidence="8">
    <location>
        <begin position="68"/>
        <end position="378"/>
    </location>
</feature>
<gene>
    <name evidence="9" type="ORF">BSAL_36980</name>
</gene>
<evidence type="ECO:0000256" key="5">
    <source>
        <dbReference type="ARBA" id="ARBA00022840"/>
    </source>
</evidence>
<dbReference type="InterPro" id="IPR008271">
    <property type="entry name" value="Ser/Thr_kinase_AS"/>
</dbReference>
<dbReference type="PANTHER" id="PTHR45646:SF11">
    <property type="entry name" value="SERINE_THREONINE-PROTEIN KINASE DOA"/>
    <property type="match status" value="1"/>
</dbReference>
<evidence type="ECO:0000256" key="4">
    <source>
        <dbReference type="ARBA" id="ARBA00022777"/>
    </source>
</evidence>
<organism evidence="9 10">
    <name type="scientific">Bodo saltans</name>
    <name type="common">Flagellated protozoan</name>
    <dbReference type="NCBI Taxonomy" id="75058"/>
    <lineage>
        <taxon>Eukaryota</taxon>
        <taxon>Discoba</taxon>
        <taxon>Euglenozoa</taxon>
        <taxon>Kinetoplastea</taxon>
        <taxon>Metakinetoplastina</taxon>
        <taxon>Eubodonida</taxon>
        <taxon>Bodonidae</taxon>
        <taxon>Bodo</taxon>
    </lineage>
</organism>
<dbReference type="InterPro" id="IPR000719">
    <property type="entry name" value="Prot_kinase_dom"/>
</dbReference>
<sequence length="596" mass="64873">MLCDSFLFFLKDFKKQRKNKRPEKSKKVRTYRVSLLFEHRHIHPHHIMAASQGQHAQVLPGMMVQNRYVVIKEIGSGNFSKVYTCKDTKAPTYCAARPEDTPTLALKVLKKEYANDAAFERDMLKALASKDTHGTANVSTMLDVFTWNRHPCFVMPLKGPTLRSRKFGIAKGHVSRTDMSRLARCLLRSLKFIHFDCKMVHTDLKPENILLNTDAPHIGDAWTICDFGSASHWRTDKMDSDLISTRPYRAPEVVLGNPWSYPADMWSLGCILFEAAVGVRLFEVHDDNTHLHLMTSRIGSLPEVYTRRSKHSKKFFDGQGSFLRPSGVPAASTCTATGKAIREVLKDEPLLADLLHSMLHFDPAKRIRADAALEHPFFESPTHAPASSCGTSSAPSVCTTATSTPRELSATSIVDAVKKAHPPSASSSTSQRSASASSIEPTLVPITKAPAVVDSNIHSSKFRALPPLMSAFQALGVTEGSTSPIPFAAKENGGSTAIQGVPQKRVSPSSAAAQRPLQNKCRTPEELRKAPLSAHVGGGAAAARQLSFGAPRVGITTKLSFSGMPRSSSISSTAARMPTVALPAGKASGMKYYAGN</sequence>